<comment type="caution">
    <text evidence="4">The sequence shown here is derived from an EMBL/GenBank/DDBJ whole genome shotgun (WGS) entry which is preliminary data.</text>
</comment>
<dbReference type="PANTHER" id="PTHR12151:SF25">
    <property type="entry name" value="LINALOOL DEHYDRATASE_ISOMERASE DOMAIN-CONTAINING PROTEIN"/>
    <property type="match status" value="1"/>
</dbReference>
<proteinExistence type="inferred from homology"/>
<dbReference type="AlphaFoldDB" id="A0A0R0DCT3"/>
<reference evidence="4 5" key="1">
    <citation type="submission" date="2015-05" db="EMBL/GenBank/DDBJ databases">
        <title>Genome sequencing and analysis of members of genus Stenotrophomonas.</title>
        <authorList>
            <person name="Patil P.P."/>
            <person name="Midha S."/>
            <person name="Patil P.B."/>
        </authorList>
    </citation>
    <scope>NUCLEOTIDE SEQUENCE [LARGE SCALE GENOMIC DNA]</scope>
    <source>
        <strain evidence="4 5">DSM 24757</strain>
    </source>
</reference>
<evidence type="ECO:0000256" key="1">
    <source>
        <dbReference type="ARBA" id="ARBA00010996"/>
    </source>
</evidence>
<dbReference type="InterPro" id="IPR036249">
    <property type="entry name" value="Thioredoxin-like_sf"/>
</dbReference>
<feature type="disulfide bond" description="Redox-active" evidence="3">
    <location>
        <begin position="82"/>
        <end position="86"/>
    </location>
</feature>
<sequence>MFNRNSIIILALALIAGLGLVAGNKVFNRPAPEHAGATASITWYASPRELPEYNLAQSDGTRLVPGELRGHWTLVFLGFTTCPDICPTTLMELAGAQQQWRALPDSVRPRLLLVSVDPERDTPARLGEYAHAFHADTLAATGELPALEKFATSLGFVFRKAEGDSFATNPDDYSVDHSAGLAVLDPQGRLAGLIRPPFTAATIAADLTELTKKTAP</sequence>
<protein>
    <recommendedName>
        <fullName evidence="6">Thioredoxin domain-containing protein</fullName>
    </recommendedName>
</protein>
<dbReference type="InterPro" id="IPR003782">
    <property type="entry name" value="SCO1/SenC"/>
</dbReference>
<gene>
    <name evidence="4" type="ORF">ABB30_11735</name>
</gene>
<keyword evidence="3" id="KW-1015">Disulfide bond</keyword>
<dbReference type="PANTHER" id="PTHR12151">
    <property type="entry name" value="ELECTRON TRANSPORT PROTIN SCO1/SENC FAMILY MEMBER"/>
    <property type="match status" value="1"/>
</dbReference>
<comment type="similarity">
    <text evidence="1">Belongs to the SCO1/2 family.</text>
</comment>
<dbReference type="STRING" id="336566.ABB30_11735"/>
<name>A0A0R0DCT3_9GAMM</name>
<dbReference type="OrthoDB" id="9790194at2"/>
<keyword evidence="2" id="KW-0479">Metal-binding</keyword>
<dbReference type="SUPFAM" id="SSF52833">
    <property type="entry name" value="Thioredoxin-like"/>
    <property type="match status" value="1"/>
</dbReference>
<dbReference type="Pfam" id="PF02630">
    <property type="entry name" value="SCO1-SenC"/>
    <property type="match status" value="1"/>
</dbReference>
<keyword evidence="2" id="KW-0186">Copper</keyword>
<evidence type="ECO:0000256" key="2">
    <source>
        <dbReference type="PIRSR" id="PIRSR603782-1"/>
    </source>
</evidence>
<keyword evidence="5" id="KW-1185">Reference proteome</keyword>
<evidence type="ECO:0000313" key="4">
    <source>
        <dbReference type="EMBL" id="KRG75428.1"/>
    </source>
</evidence>
<dbReference type="Proteomes" id="UP000050956">
    <property type="component" value="Unassembled WGS sequence"/>
</dbReference>
<organism evidence="4 5">
    <name type="scientific">Stenotrophomonas ginsengisoli</name>
    <dbReference type="NCBI Taxonomy" id="336566"/>
    <lineage>
        <taxon>Bacteria</taxon>
        <taxon>Pseudomonadati</taxon>
        <taxon>Pseudomonadota</taxon>
        <taxon>Gammaproteobacteria</taxon>
        <taxon>Lysobacterales</taxon>
        <taxon>Lysobacteraceae</taxon>
        <taxon>Stenotrophomonas</taxon>
    </lineage>
</organism>
<dbReference type="EMBL" id="LDJM01000030">
    <property type="protein sequence ID" value="KRG75428.1"/>
    <property type="molecule type" value="Genomic_DNA"/>
</dbReference>
<dbReference type="PATRIC" id="fig|336566.3.peg.1850"/>
<dbReference type="RefSeq" id="WP_057638499.1">
    <property type="nucleotide sequence ID" value="NZ_LDJM01000030.1"/>
</dbReference>
<dbReference type="Gene3D" id="3.40.30.10">
    <property type="entry name" value="Glutaredoxin"/>
    <property type="match status" value="1"/>
</dbReference>
<feature type="binding site" evidence="2">
    <location>
        <position position="177"/>
    </location>
    <ligand>
        <name>Cu cation</name>
        <dbReference type="ChEBI" id="CHEBI:23378"/>
    </ligand>
</feature>
<evidence type="ECO:0000256" key="3">
    <source>
        <dbReference type="PIRSR" id="PIRSR603782-2"/>
    </source>
</evidence>
<accession>A0A0R0DCT3</accession>
<evidence type="ECO:0008006" key="6">
    <source>
        <dbReference type="Google" id="ProtNLM"/>
    </source>
</evidence>
<feature type="binding site" evidence="2">
    <location>
        <position position="82"/>
    </location>
    <ligand>
        <name>Cu cation</name>
        <dbReference type="ChEBI" id="CHEBI:23378"/>
    </ligand>
</feature>
<feature type="binding site" evidence="2">
    <location>
        <position position="86"/>
    </location>
    <ligand>
        <name>Cu cation</name>
        <dbReference type="ChEBI" id="CHEBI:23378"/>
    </ligand>
</feature>
<dbReference type="CDD" id="cd02968">
    <property type="entry name" value="SCO"/>
    <property type="match status" value="1"/>
</dbReference>
<evidence type="ECO:0000313" key="5">
    <source>
        <dbReference type="Proteomes" id="UP000050956"/>
    </source>
</evidence>
<dbReference type="GO" id="GO:0046872">
    <property type="term" value="F:metal ion binding"/>
    <property type="evidence" value="ECO:0007669"/>
    <property type="project" value="UniProtKB-KW"/>
</dbReference>